<dbReference type="AlphaFoldDB" id="A0A059XYL6"/>
<gene>
    <name evidence="1" type="ORF">Y981_12095</name>
</gene>
<protein>
    <submittedName>
        <fullName evidence="1">Uncharacterized protein</fullName>
    </submittedName>
</protein>
<dbReference type="SUPFAM" id="SSF64288">
    <property type="entry name" value="Chorismate lyase-like"/>
    <property type="match status" value="1"/>
</dbReference>
<accession>A0A059XYL6</accession>
<dbReference type="EMBL" id="CP007243">
    <property type="protein sequence ID" value="AIA32013.1"/>
    <property type="molecule type" value="Genomic_DNA"/>
</dbReference>
<dbReference type="InterPro" id="IPR028978">
    <property type="entry name" value="Chorismate_lyase_/UTRA_dom_sf"/>
</dbReference>
<proteinExistence type="predicted"/>
<keyword evidence="2" id="KW-1185">Reference proteome</keyword>
<evidence type="ECO:0000313" key="2">
    <source>
        <dbReference type="Proteomes" id="UP000027059"/>
    </source>
</evidence>
<reference evidence="2" key="1">
    <citation type="submission" date="2014-02" db="EMBL/GenBank/DDBJ databases">
        <title>Complete genome sequence and comparative genomic analysis of the nitrogen-fixing bacterium Leptospirillum ferriphilum YSK.</title>
        <authorList>
            <person name="Guo X."/>
            <person name="Yin H."/>
            <person name="Liang Y."/>
            <person name="Hu Q."/>
            <person name="Ma L."/>
            <person name="Xiao Y."/>
            <person name="Zhang X."/>
            <person name="Qiu G."/>
            <person name="Liu X."/>
        </authorList>
    </citation>
    <scope>NUCLEOTIDE SEQUENCE [LARGE SCALE GENOMIC DNA]</scope>
    <source>
        <strain evidence="2">YSK</strain>
    </source>
</reference>
<dbReference type="RefSeq" id="WP_014962020.1">
    <property type="nucleotide sequence ID" value="NZ_CP007243.1"/>
</dbReference>
<evidence type="ECO:0000313" key="1">
    <source>
        <dbReference type="EMBL" id="AIA32013.1"/>
    </source>
</evidence>
<dbReference type="HOGENOM" id="CLU_1568801_0_0_0"/>
<dbReference type="Gene3D" id="3.40.1410.10">
    <property type="entry name" value="Chorismate lyase-like"/>
    <property type="match status" value="1"/>
</dbReference>
<reference evidence="1 2" key="2">
    <citation type="journal article" date="2015" name="Biomed. Res. Int.">
        <title>Effects of Arsenite Resistance on the Growth and Functional Gene Expression of Leptospirillum ferriphilum and Acidithiobacillus thiooxidans in Pure Culture and Coculture.</title>
        <authorList>
            <person name="Jiang H."/>
            <person name="Liang Y."/>
            <person name="Yin H."/>
            <person name="Xiao Y."/>
            <person name="Guo X."/>
            <person name="Xu Y."/>
            <person name="Hu Q."/>
            <person name="Liu H."/>
            <person name="Liu X."/>
        </authorList>
    </citation>
    <scope>NUCLEOTIDE SEQUENCE [LARGE SCALE GENOMIC DNA]</scope>
    <source>
        <strain evidence="1 2">YSK</strain>
    </source>
</reference>
<sequence length="170" mass="18848">MEEDFVVYREGVSGWEALNTVPPGIRLLLGIDGSLTRTLEFIGCGPVTVEMLPPPSPDSRLVNLCLPNLGPVVQALTRIPTPISPEDREILQDSQPIGPALSKKKGPLIREGLTILKSSGPGLEIQDVRRHQEVLWSRIYDLVVYPAPRLTIQEWILPRLQGILEKVHLP</sequence>
<dbReference type="OrthoDB" id="9866676at2"/>
<name>A0A059XYL6_9BACT</name>
<organism evidence="1 2">
    <name type="scientific">Leptospirillum ferriphilum YSK</name>
    <dbReference type="NCBI Taxonomy" id="1441628"/>
    <lineage>
        <taxon>Bacteria</taxon>
        <taxon>Pseudomonadati</taxon>
        <taxon>Nitrospirota</taxon>
        <taxon>Nitrospiria</taxon>
        <taxon>Nitrospirales</taxon>
        <taxon>Nitrospiraceae</taxon>
        <taxon>Leptospirillum</taxon>
    </lineage>
</organism>
<dbReference type="Proteomes" id="UP000027059">
    <property type="component" value="Chromosome"/>
</dbReference>
<dbReference type="KEGG" id="lfp:Y981_12095"/>